<dbReference type="GO" id="GO:0046983">
    <property type="term" value="F:protein dimerization activity"/>
    <property type="evidence" value="ECO:0007669"/>
    <property type="project" value="InterPro"/>
</dbReference>
<dbReference type="Gramene" id="Potri.014G025900.2.v4.1">
    <property type="protein sequence ID" value="Potri.014G025900.2.v4.1"/>
    <property type="gene ID" value="Potri.014G025900.v4.1"/>
</dbReference>
<dbReference type="AlphaFoldDB" id="A0A3N7FZZ0"/>
<dbReference type="GO" id="GO:0009960">
    <property type="term" value="P:endosperm development"/>
    <property type="evidence" value="ECO:0007669"/>
    <property type="project" value="InterPro"/>
</dbReference>
<evidence type="ECO:0000259" key="7">
    <source>
        <dbReference type="PROSITE" id="PS50888"/>
    </source>
</evidence>
<evidence type="ECO:0000313" key="8">
    <source>
        <dbReference type="EMBL" id="RQO99615.1"/>
    </source>
</evidence>
<dbReference type="SMR" id="A0A3N7FZZ0"/>
<evidence type="ECO:0000256" key="4">
    <source>
        <dbReference type="ARBA" id="ARBA00023163"/>
    </source>
</evidence>
<dbReference type="SUPFAM" id="SSF47459">
    <property type="entry name" value="HLH, helix-loop-helix DNA-binding domain"/>
    <property type="match status" value="1"/>
</dbReference>
<dbReference type="CDD" id="cd11393">
    <property type="entry name" value="bHLH_AtbHLH_like"/>
    <property type="match status" value="1"/>
</dbReference>
<reference evidence="8 9" key="1">
    <citation type="journal article" date="2006" name="Science">
        <title>The genome of black cottonwood, Populus trichocarpa (Torr. &amp; Gray).</title>
        <authorList>
            <person name="Tuskan G.A."/>
            <person name="Difazio S."/>
            <person name="Jansson S."/>
            <person name="Bohlmann J."/>
            <person name="Grigoriev I."/>
            <person name="Hellsten U."/>
            <person name="Putnam N."/>
            <person name="Ralph S."/>
            <person name="Rombauts S."/>
            <person name="Salamov A."/>
            <person name="Schein J."/>
            <person name="Sterck L."/>
            <person name="Aerts A."/>
            <person name="Bhalerao R.R."/>
            <person name="Bhalerao R.P."/>
            <person name="Blaudez D."/>
            <person name="Boerjan W."/>
            <person name="Brun A."/>
            <person name="Brunner A."/>
            <person name="Busov V."/>
            <person name="Campbell M."/>
            <person name="Carlson J."/>
            <person name="Chalot M."/>
            <person name="Chapman J."/>
            <person name="Chen G.L."/>
            <person name="Cooper D."/>
            <person name="Coutinho P.M."/>
            <person name="Couturier J."/>
            <person name="Covert S."/>
            <person name="Cronk Q."/>
            <person name="Cunningham R."/>
            <person name="Davis J."/>
            <person name="Degroeve S."/>
            <person name="Dejardin A."/>
            <person name="Depamphilis C."/>
            <person name="Detter J."/>
            <person name="Dirks B."/>
            <person name="Dubchak I."/>
            <person name="Duplessis S."/>
            <person name="Ehlting J."/>
            <person name="Ellis B."/>
            <person name="Gendler K."/>
            <person name="Goodstein D."/>
            <person name="Gribskov M."/>
            <person name="Grimwood J."/>
            <person name="Groover A."/>
            <person name="Gunter L."/>
            <person name="Hamberger B."/>
            <person name="Heinze B."/>
            <person name="Helariutta Y."/>
            <person name="Henrissat B."/>
            <person name="Holligan D."/>
            <person name="Holt R."/>
            <person name="Huang W."/>
            <person name="Islam-Faridi N."/>
            <person name="Jones S."/>
            <person name="Jones-Rhoades M."/>
            <person name="Jorgensen R."/>
            <person name="Joshi C."/>
            <person name="Kangasjarvi J."/>
            <person name="Karlsson J."/>
            <person name="Kelleher C."/>
            <person name="Kirkpatrick R."/>
            <person name="Kirst M."/>
            <person name="Kohler A."/>
            <person name="Kalluri U."/>
            <person name="Larimer F."/>
            <person name="Leebens-Mack J."/>
            <person name="Leple J.C."/>
            <person name="Locascio P."/>
            <person name="Lou Y."/>
            <person name="Lucas S."/>
            <person name="Martin F."/>
            <person name="Montanini B."/>
            <person name="Napoli C."/>
            <person name="Nelson D.R."/>
            <person name="Nelson C."/>
            <person name="Nieminen K."/>
            <person name="Nilsson O."/>
            <person name="Pereda V."/>
            <person name="Peter G."/>
            <person name="Philippe R."/>
            <person name="Pilate G."/>
            <person name="Poliakov A."/>
            <person name="Razumovskaya J."/>
            <person name="Richardson P."/>
            <person name="Rinaldi C."/>
            <person name="Ritland K."/>
            <person name="Rouze P."/>
            <person name="Ryaboy D."/>
            <person name="Schmutz J."/>
            <person name="Schrader J."/>
            <person name="Segerman B."/>
            <person name="Shin H."/>
            <person name="Siddiqui A."/>
            <person name="Sterky F."/>
            <person name="Terry A."/>
            <person name="Tsai C.J."/>
            <person name="Uberbacher E."/>
            <person name="Unneberg P."/>
            <person name="Vahala J."/>
            <person name="Wall K."/>
            <person name="Wessler S."/>
            <person name="Yang G."/>
            <person name="Yin T."/>
            <person name="Douglas C."/>
            <person name="Marra M."/>
            <person name="Sandberg G."/>
            <person name="Van de Peer Y."/>
            <person name="Rokhsar D."/>
        </authorList>
    </citation>
    <scope>NUCLEOTIDE SEQUENCE [LARGE SCALE GENOMIC DNA]</scope>
    <source>
        <strain evidence="9">cv. Nisqually</strain>
    </source>
</reference>
<feature type="domain" description="BHLH" evidence="7">
    <location>
        <begin position="76"/>
        <end position="129"/>
    </location>
</feature>
<dbReference type="Proteomes" id="UP000006729">
    <property type="component" value="Chromosome 14"/>
</dbReference>
<gene>
    <name evidence="8" type="ORF">POPTR_014G025900</name>
</gene>
<dbReference type="Gene3D" id="4.10.280.10">
    <property type="entry name" value="Helix-loop-helix DNA-binding domain"/>
    <property type="match status" value="1"/>
</dbReference>
<dbReference type="Pfam" id="PF00010">
    <property type="entry name" value="HLH"/>
    <property type="match status" value="1"/>
</dbReference>
<evidence type="ECO:0000256" key="5">
    <source>
        <dbReference type="ARBA" id="ARBA00023242"/>
    </source>
</evidence>
<dbReference type="PANTHER" id="PTHR46772">
    <property type="entry name" value="BHLH DOMAIN-CONTAINING PROTEIN"/>
    <property type="match status" value="1"/>
</dbReference>
<dbReference type="InterPro" id="IPR011598">
    <property type="entry name" value="bHLH_dom"/>
</dbReference>
<organism evidence="8 9">
    <name type="scientific">Populus trichocarpa</name>
    <name type="common">Western balsam poplar</name>
    <name type="synonym">Populus balsamifera subsp. trichocarpa</name>
    <dbReference type="NCBI Taxonomy" id="3694"/>
    <lineage>
        <taxon>Eukaryota</taxon>
        <taxon>Viridiplantae</taxon>
        <taxon>Streptophyta</taxon>
        <taxon>Embryophyta</taxon>
        <taxon>Tracheophyta</taxon>
        <taxon>Spermatophyta</taxon>
        <taxon>Magnoliopsida</taxon>
        <taxon>eudicotyledons</taxon>
        <taxon>Gunneridae</taxon>
        <taxon>Pentapetalae</taxon>
        <taxon>rosids</taxon>
        <taxon>fabids</taxon>
        <taxon>Malpighiales</taxon>
        <taxon>Salicaceae</taxon>
        <taxon>Saliceae</taxon>
        <taxon>Populus</taxon>
    </lineage>
</organism>
<keyword evidence="5" id="KW-0539">Nucleus</keyword>
<dbReference type="InterPro" id="IPR045865">
    <property type="entry name" value="ACT-like_dom_sf"/>
</dbReference>
<comment type="subcellular location">
    <subcellularLocation>
        <location evidence="1">Nucleus</location>
    </subcellularLocation>
</comment>
<evidence type="ECO:0000256" key="6">
    <source>
        <dbReference type="SAM" id="MobiDB-lite"/>
    </source>
</evidence>
<dbReference type="FunCoup" id="A0A3N7FZZ0">
    <property type="interactions" value="158"/>
</dbReference>
<accession>A0A3N7FZZ0</accession>
<dbReference type="InterPro" id="IPR044278">
    <property type="entry name" value="BHLH95-like"/>
</dbReference>
<keyword evidence="9" id="KW-1185">Reference proteome</keyword>
<evidence type="ECO:0000256" key="2">
    <source>
        <dbReference type="ARBA" id="ARBA00023015"/>
    </source>
</evidence>
<keyword evidence="3" id="KW-0238">DNA-binding</keyword>
<dbReference type="STRING" id="3694.A0A3N7FZZ0"/>
<dbReference type="GO" id="GO:0005634">
    <property type="term" value="C:nucleus"/>
    <property type="evidence" value="ECO:0007669"/>
    <property type="project" value="UniProtKB-SubCell"/>
</dbReference>
<dbReference type="EMBL" id="CM009303">
    <property type="protein sequence ID" value="RQO99615.1"/>
    <property type="molecule type" value="Genomic_DNA"/>
</dbReference>
<keyword evidence="4" id="KW-0804">Transcription</keyword>
<dbReference type="InterPro" id="IPR036638">
    <property type="entry name" value="HLH_DNA-bd_sf"/>
</dbReference>
<name>A0A3N7FZZ0_POPTR</name>
<evidence type="ECO:0000256" key="1">
    <source>
        <dbReference type="ARBA" id="ARBA00004123"/>
    </source>
</evidence>
<dbReference type="OMA" id="HTWTERE"/>
<dbReference type="InParanoid" id="A0A3N7FZZ0"/>
<protein>
    <recommendedName>
        <fullName evidence="7">BHLH domain-containing protein</fullName>
    </recommendedName>
</protein>
<evidence type="ECO:0000256" key="3">
    <source>
        <dbReference type="ARBA" id="ARBA00023125"/>
    </source>
</evidence>
<dbReference type="CDD" id="cd04873">
    <property type="entry name" value="ACT_UUR-ACR-like"/>
    <property type="match status" value="1"/>
</dbReference>
<dbReference type="GO" id="GO:0003677">
    <property type="term" value="F:DNA binding"/>
    <property type="evidence" value="ECO:0007669"/>
    <property type="project" value="UniProtKB-KW"/>
</dbReference>
<evidence type="ECO:0000313" key="9">
    <source>
        <dbReference type="Proteomes" id="UP000006729"/>
    </source>
</evidence>
<dbReference type="OrthoDB" id="690068at2759"/>
<dbReference type="InterPro" id="IPR045239">
    <property type="entry name" value="bHLH95_bHLH"/>
</dbReference>
<proteinExistence type="predicted"/>
<dbReference type="SMART" id="SM00353">
    <property type="entry name" value="HLH"/>
    <property type="match status" value="1"/>
</dbReference>
<keyword evidence="2" id="KW-0805">Transcription regulation</keyword>
<dbReference type="PROSITE" id="PS50888">
    <property type="entry name" value="BHLH"/>
    <property type="match status" value="1"/>
</dbReference>
<dbReference type="GO" id="GO:0003700">
    <property type="term" value="F:DNA-binding transcription factor activity"/>
    <property type="evidence" value="ECO:0007669"/>
    <property type="project" value="InterPro"/>
</dbReference>
<dbReference type="SUPFAM" id="SSF55021">
    <property type="entry name" value="ACT-like"/>
    <property type="match status" value="1"/>
</dbReference>
<sequence length="294" mass="32462">MSTIKTCRETLLAAFTDNSDNYKKLVSKSYNNYSATSSLMDTEIPAVAVVPGQKRSRKGGDARNKKVVNGGGSGESEHEIHIWTERERRKKMRNMFSSLHALLPQLPAKLVQADKSSIVDEAVKYIKTLQQTLQTLQKQKVEKFQGAIIDFEPSVITSLTDTVGSREASFAALGPSKNSPLTSKMSQNSFSVSLSPACFQTWFSPNVVMNMCGDDAQFSLCSTRKPGLLATILYILEKHNLDVVSAHISSDQYRSIYMIHAHADGASDQYPEAMSVEDTFKLAAGEMNLWVMSC</sequence>
<dbReference type="PANTHER" id="PTHR46772:SF2">
    <property type="entry name" value="BHLH DOMAIN-CONTAINING PROTEIN"/>
    <property type="match status" value="1"/>
</dbReference>
<feature type="region of interest" description="Disordered" evidence="6">
    <location>
        <begin position="52"/>
        <end position="78"/>
    </location>
</feature>